<dbReference type="RefSeq" id="WP_148080491.1">
    <property type="nucleotide sequence ID" value="NZ_CP042914.1"/>
</dbReference>
<reference evidence="1 2" key="1">
    <citation type="submission" date="2019-08" db="EMBL/GenBank/DDBJ databases">
        <title>Deep-cultivation of Planctomycetes and their phenomic and genomic characterization uncovers novel biology.</title>
        <authorList>
            <person name="Wiegand S."/>
            <person name="Jogler M."/>
            <person name="Boedeker C."/>
            <person name="Pinto D."/>
            <person name="Vollmers J."/>
            <person name="Rivas-Marin E."/>
            <person name="Kohn T."/>
            <person name="Peeters S.H."/>
            <person name="Heuer A."/>
            <person name="Rast P."/>
            <person name="Oberbeckmann S."/>
            <person name="Bunk B."/>
            <person name="Jeske O."/>
            <person name="Meyerdierks A."/>
            <person name="Storesund J.E."/>
            <person name="Kallscheuer N."/>
            <person name="Luecker S."/>
            <person name="Lage O.M."/>
            <person name="Pohl T."/>
            <person name="Merkel B.J."/>
            <person name="Hornburger P."/>
            <person name="Mueller R.-W."/>
            <person name="Bruemmer F."/>
            <person name="Labrenz M."/>
            <person name="Spormann A.M."/>
            <person name="Op den Camp H."/>
            <person name="Overmann J."/>
            <person name="Amann R."/>
            <person name="Jetten M.S.M."/>
            <person name="Mascher T."/>
            <person name="Medema M.H."/>
            <person name="Devos D.P."/>
            <person name="Kaster A.-K."/>
            <person name="Ovreas L."/>
            <person name="Rohde M."/>
            <person name="Galperin M.Y."/>
            <person name="Jogler C."/>
        </authorList>
    </citation>
    <scope>NUCLEOTIDE SEQUENCE [LARGE SCALE GENOMIC DNA]</scope>
    <source>
        <strain evidence="1 2">UC8</strain>
    </source>
</reference>
<dbReference type="OrthoDB" id="244061at2"/>
<dbReference type="EMBL" id="CP042914">
    <property type="protein sequence ID" value="QEG42632.1"/>
    <property type="molecule type" value="Genomic_DNA"/>
</dbReference>
<dbReference type="Proteomes" id="UP000325286">
    <property type="component" value="Chromosome"/>
</dbReference>
<dbReference type="KEGG" id="rul:UC8_46740"/>
<keyword evidence="2" id="KW-1185">Reference proteome</keyword>
<dbReference type="AlphaFoldDB" id="A0A5B9QXA0"/>
<proteinExistence type="predicted"/>
<evidence type="ECO:0000313" key="1">
    <source>
        <dbReference type="EMBL" id="QEG42632.1"/>
    </source>
</evidence>
<gene>
    <name evidence="1" type="ORF">UC8_46740</name>
</gene>
<accession>A0A5B9QXA0</accession>
<organism evidence="1 2">
    <name type="scientific">Roseimaritima ulvae</name>
    <dbReference type="NCBI Taxonomy" id="980254"/>
    <lineage>
        <taxon>Bacteria</taxon>
        <taxon>Pseudomonadati</taxon>
        <taxon>Planctomycetota</taxon>
        <taxon>Planctomycetia</taxon>
        <taxon>Pirellulales</taxon>
        <taxon>Pirellulaceae</taxon>
        <taxon>Roseimaritima</taxon>
    </lineage>
</organism>
<protein>
    <submittedName>
        <fullName evidence="1">Uncharacterized protein</fullName>
    </submittedName>
</protein>
<evidence type="ECO:0000313" key="2">
    <source>
        <dbReference type="Proteomes" id="UP000325286"/>
    </source>
</evidence>
<sequence length="338" mass="38277">MIRRPRLSVLLGIAIIASLAVERKPVRAFEPPPPPPPGEQGLIRQSGMAHFRLVLGRLELDPPRHRKGTKAARQELPFPLSETLTVSSRRGVPSLHYTFQTDQQHVIVDVVDAQRVQILSHRVDRQQRVTLTQPVSGPLEIQLDHPSDKQSFQSPSLIHLRASHPVLFETHLHHLMPYLLDGPTLETITAAAEQRLLRVACERPIPSLDDVRDALDRIRSPQSKVRRAAEAELLAMGLPVLRHLDRLDNEFLDAEQRSRIRRVRWTLRPQQSDSPSRLASWLSTDRDYWNLAAVHWSPAQRVLADQYVQRVCGIGLDAEVLDIDEGIRIAEAAAPFSR</sequence>
<name>A0A5B9QXA0_9BACT</name>